<comment type="caution">
    <text evidence="11">The sequence shown here is derived from an EMBL/GenBank/DDBJ whole genome shotgun (WGS) entry which is preliminary data.</text>
</comment>
<dbReference type="RefSeq" id="WP_307596231.1">
    <property type="nucleotide sequence ID" value="NZ_QQBC01000001.1"/>
</dbReference>
<dbReference type="GO" id="GO:0004674">
    <property type="term" value="F:protein serine/threonine kinase activity"/>
    <property type="evidence" value="ECO:0007669"/>
    <property type="project" value="UniProtKB-KW"/>
</dbReference>
<keyword evidence="5 11" id="KW-0418">Kinase</keyword>
<evidence type="ECO:0000259" key="10">
    <source>
        <dbReference type="PROSITE" id="PS50011"/>
    </source>
</evidence>
<evidence type="ECO:0000256" key="6">
    <source>
        <dbReference type="ARBA" id="ARBA00022840"/>
    </source>
</evidence>
<evidence type="ECO:0000256" key="2">
    <source>
        <dbReference type="ARBA" id="ARBA00022527"/>
    </source>
</evidence>
<dbReference type="SUPFAM" id="SSF56112">
    <property type="entry name" value="Protein kinase-like (PK-like)"/>
    <property type="match status" value="1"/>
</dbReference>
<feature type="compositionally biased region" description="Polar residues" evidence="8">
    <location>
        <begin position="474"/>
        <end position="486"/>
    </location>
</feature>
<keyword evidence="9" id="KW-0472">Membrane</keyword>
<dbReference type="PROSITE" id="PS50011">
    <property type="entry name" value="PROTEIN_KINASE_DOM"/>
    <property type="match status" value="1"/>
</dbReference>
<evidence type="ECO:0000256" key="9">
    <source>
        <dbReference type="SAM" id="Phobius"/>
    </source>
</evidence>
<dbReference type="PANTHER" id="PTHR43289">
    <property type="entry name" value="MITOGEN-ACTIVATED PROTEIN KINASE KINASE KINASE 20-RELATED"/>
    <property type="match status" value="1"/>
</dbReference>
<sequence length="777" mass="80964">MDAPRSRAGSRFGPYELRSLLGRGGMGEVYEAYDTGRGRLVALKLLSEQLAHDPGYQERFRRESHAVAGLSDRHIVSIHDSGEIDGVLYIDMQLVRGRNLRTLLREEGPMAPDRAVSILAQVASALDAAHAAGLVHRDVKPANVLVTEEDFAYLADFGIARSDGDTGITLAGTAVGSYTYMAPERFDAGPVTGQADIYSLACVLHECLTGATPFPVQSVSVLIRSHLSEPPPRPSLERPDVPAALDAVIAHAMAKSPADRFATAGEFAGAARAALGLSAEPEPAAADSQPAVDKLFLFGEPLTADSPIPGANPAARPVRSLLGPPPARPADPTATTFLPTGPAPSGRPDEASAPASAAPTQRSPQGYEPDETTGPTPAYRPDESTTAPAPTRRSDDPNTFQPFGPEGPTIPAQMRPRGPVAPSDPTRVYPTQAPAAQGYPVGEDSEEPTIAQRREPPAAAGSPTMVMRTGAGTGQPSTADSATTFLSREGLPDAEQPGAQGDPVESITRGYETTGTLRIIPPSDPDSEHDPTGDLPVIHPADPTLVRPEEFQFTPLPPQAQARPPAPWELPPSHEFQPRGEYAYDEDYDDAEYDQEGYAQQDRRERKRSIAVPIGLGVCGVVLAAIAAAVGWHVVNKPDDNRAAVATGQPASQAPQTRTTAAPTTAASPTTSGATSGAATPPVGATTCPSTSAGTARFGKTATGSSVTSCQFAEEVRKAYAKAADPQASNSQSAGASGSTSVVAVSPVTGRSYTMTCTTSGQLVTCTGGENAVVYVY</sequence>
<accession>A0A370IF33</accession>
<dbReference type="CDD" id="cd14014">
    <property type="entry name" value="STKc_PknB_like"/>
    <property type="match status" value="1"/>
</dbReference>
<dbReference type="PROSITE" id="PS00108">
    <property type="entry name" value="PROTEIN_KINASE_ST"/>
    <property type="match status" value="1"/>
</dbReference>
<feature type="region of interest" description="Disordered" evidence="8">
    <location>
        <begin position="558"/>
        <end position="579"/>
    </location>
</feature>
<dbReference type="Proteomes" id="UP000254869">
    <property type="component" value="Unassembled WGS sequence"/>
</dbReference>
<feature type="domain" description="Protein kinase" evidence="10">
    <location>
        <begin position="15"/>
        <end position="275"/>
    </location>
</feature>
<dbReference type="STRING" id="1210086.GCA_001613105_00726"/>
<keyword evidence="9" id="KW-0812">Transmembrane</keyword>
<dbReference type="Gene3D" id="1.10.510.10">
    <property type="entry name" value="Transferase(Phosphotransferase) domain 1"/>
    <property type="match status" value="1"/>
</dbReference>
<organism evidence="11 12">
    <name type="scientific">Nocardia pseudobrasiliensis</name>
    <dbReference type="NCBI Taxonomy" id="45979"/>
    <lineage>
        <taxon>Bacteria</taxon>
        <taxon>Bacillati</taxon>
        <taxon>Actinomycetota</taxon>
        <taxon>Actinomycetes</taxon>
        <taxon>Mycobacteriales</taxon>
        <taxon>Nocardiaceae</taxon>
        <taxon>Nocardia</taxon>
    </lineage>
</organism>
<keyword evidence="3" id="KW-0808">Transferase</keyword>
<dbReference type="Gene3D" id="3.30.200.20">
    <property type="entry name" value="Phosphorylase Kinase, domain 1"/>
    <property type="match status" value="1"/>
</dbReference>
<evidence type="ECO:0000256" key="4">
    <source>
        <dbReference type="ARBA" id="ARBA00022741"/>
    </source>
</evidence>
<keyword evidence="6 7" id="KW-0067">ATP-binding</keyword>
<keyword evidence="12" id="KW-1185">Reference proteome</keyword>
<dbReference type="Pfam" id="PF00069">
    <property type="entry name" value="Pkinase"/>
    <property type="match status" value="1"/>
</dbReference>
<dbReference type="FunFam" id="1.10.510.10:FF:000021">
    <property type="entry name" value="Serine/threonine protein kinase"/>
    <property type="match status" value="1"/>
</dbReference>
<reference evidence="11 12" key="1">
    <citation type="submission" date="2018-07" db="EMBL/GenBank/DDBJ databases">
        <title>Genomic Encyclopedia of Type Strains, Phase IV (KMG-IV): sequencing the most valuable type-strain genomes for metagenomic binning, comparative biology and taxonomic classification.</title>
        <authorList>
            <person name="Goeker M."/>
        </authorList>
    </citation>
    <scope>NUCLEOTIDE SEQUENCE [LARGE SCALE GENOMIC DNA]</scope>
    <source>
        <strain evidence="11 12">DSM 44290</strain>
    </source>
</reference>
<name>A0A370IF33_9NOCA</name>
<evidence type="ECO:0000256" key="3">
    <source>
        <dbReference type="ARBA" id="ARBA00022679"/>
    </source>
</evidence>
<keyword evidence="4 7" id="KW-0547">Nucleotide-binding</keyword>
<feature type="region of interest" description="Disordered" evidence="8">
    <location>
        <begin position="644"/>
        <end position="691"/>
    </location>
</feature>
<evidence type="ECO:0000256" key="1">
    <source>
        <dbReference type="ARBA" id="ARBA00012513"/>
    </source>
</evidence>
<feature type="region of interest" description="Disordered" evidence="8">
    <location>
        <begin position="307"/>
        <end position="507"/>
    </location>
</feature>
<dbReference type="InterPro" id="IPR008271">
    <property type="entry name" value="Ser/Thr_kinase_AS"/>
</dbReference>
<feature type="binding site" evidence="7">
    <location>
        <position position="44"/>
    </location>
    <ligand>
        <name>ATP</name>
        <dbReference type="ChEBI" id="CHEBI:30616"/>
    </ligand>
</feature>
<dbReference type="EMBL" id="QQBC01000001">
    <property type="protein sequence ID" value="RDI69335.1"/>
    <property type="molecule type" value="Genomic_DNA"/>
</dbReference>
<dbReference type="EC" id="2.7.11.1" evidence="1"/>
<dbReference type="SMART" id="SM00220">
    <property type="entry name" value="S_TKc"/>
    <property type="match status" value="1"/>
</dbReference>
<dbReference type="InterPro" id="IPR011009">
    <property type="entry name" value="Kinase-like_dom_sf"/>
</dbReference>
<dbReference type="InterPro" id="IPR000719">
    <property type="entry name" value="Prot_kinase_dom"/>
</dbReference>
<feature type="transmembrane region" description="Helical" evidence="9">
    <location>
        <begin position="610"/>
        <end position="632"/>
    </location>
</feature>
<dbReference type="PANTHER" id="PTHR43289:SF6">
    <property type="entry name" value="SERINE_THREONINE-PROTEIN KINASE NEKL-3"/>
    <property type="match status" value="1"/>
</dbReference>
<dbReference type="AlphaFoldDB" id="A0A370IF33"/>
<gene>
    <name evidence="11" type="ORF">DFR76_101873</name>
</gene>
<evidence type="ECO:0000313" key="11">
    <source>
        <dbReference type="EMBL" id="RDI69335.1"/>
    </source>
</evidence>
<evidence type="ECO:0000256" key="5">
    <source>
        <dbReference type="ARBA" id="ARBA00022777"/>
    </source>
</evidence>
<dbReference type="GO" id="GO:0005524">
    <property type="term" value="F:ATP binding"/>
    <property type="evidence" value="ECO:0007669"/>
    <property type="project" value="UniProtKB-UniRule"/>
</dbReference>
<keyword evidence="2" id="KW-0723">Serine/threonine-protein kinase</keyword>
<evidence type="ECO:0000313" key="12">
    <source>
        <dbReference type="Proteomes" id="UP000254869"/>
    </source>
</evidence>
<evidence type="ECO:0000256" key="8">
    <source>
        <dbReference type="SAM" id="MobiDB-lite"/>
    </source>
</evidence>
<protein>
    <recommendedName>
        <fullName evidence="1">non-specific serine/threonine protein kinase</fullName>
        <ecNumber evidence="1">2.7.11.1</ecNumber>
    </recommendedName>
</protein>
<dbReference type="PROSITE" id="PS00107">
    <property type="entry name" value="PROTEIN_KINASE_ATP"/>
    <property type="match status" value="1"/>
</dbReference>
<evidence type="ECO:0000256" key="7">
    <source>
        <dbReference type="PROSITE-ProRule" id="PRU10141"/>
    </source>
</evidence>
<keyword evidence="9" id="KW-1133">Transmembrane helix</keyword>
<proteinExistence type="predicted"/>
<feature type="compositionally biased region" description="Low complexity" evidence="8">
    <location>
        <begin position="650"/>
        <end position="682"/>
    </location>
</feature>
<dbReference type="InterPro" id="IPR017441">
    <property type="entry name" value="Protein_kinase_ATP_BS"/>
</dbReference>